<evidence type="ECO:0000256" key="1">
    <source>
        <dbReference type="SAM" id="MobiDB-lite"/>
    </source>
</evidence>
<sequence length="110" mass="13018">ISGQKDSFDFEIIRIGAYIAEKSTIIKPYKTKPYETKLYETELYKTEFYEMMEDYYNNYFNKFNYEIAKSSETSMEAFLLSTIRPNIQISSNFSTPSESKNKGNKISMRF</sequence>
<accession>A0A9N9EPL0</accession>
<name>A0A9N9EPL0_9GLOM</name>
<feature type="non-terminal residue" evidence="2">
    <location>
        <position position="110"/>
    </location>
</feature>
<proteinExistence type="predicted"/>
<evidence type="ECO:0000313" key="3">
    <source>
        <dbReference type="Proteomes" id="UP000789405"/>
    </source>
</evidence>
<dbReference type="Proteomes" id="UP000789405">
    <property type="component" value="Unassembled WGS sequence"/>
</dbReference>
<feature type="region of interest" description="Disordered" evidence="1">
    <location>
        <begin position="91"/>
        <end position="110"/>
    </location>
</feature>
<protein>
    <submittedName>
        <fullName evidence="2">21869_t:CDS:1</fullName>
    </submittedName>
</protein>
<gene>
    <name evidence="2" type="ORF">DERYTH_LOCUS12219</name>
</gene>
<comment type="caution">
    <text evidence="2">The sequence shown here is derived from an EMBL/GenBank/DDBJ whole genome shotgun (WGS) entry which is preliminary data.</text>
</comment>
<dbReference type="EMBL" id="CAJVPY010007899">
    <property type="protein sequence ID" value="CAG8688545.1"/>
    <property type="molecule type" value="Genomic_DNA"/>
</dbReference>
<evidence type="ECO:0000313" key="2">
    <source>
        <dbReference type="EMBL" id="CAG8688545.1"/>
    </source>
</evidence>
<organism evidence="2 3">
    <name type="scientific">Dentiscutata erythropus</name>
    <dbReference type="NCBI Taxonomy" id="1348616"/>
    <lineage>
        <taxon>Eukaryota</taxon>
        <taxon>Fungi</taxon>
        <taxon>Fungi incertae sedis</taxon>
        <taxon>Mucoromycota</taxon>
        <taxon>Glomeromycotina</taxon>
        <taxon>Glomeromycetes</taxon>
        <taxon>Diversisporales</taxon>
        <taxon>Gigasporaceae</taxon>
        <taxon>Dentiscutata</taxon>
    </lineage>
</organism>
<reference evidence="2" key="1">
    <citation type="submission" date="2021-06" db="EMBL/GenBank/DDBJ databases">
        <authorList>
            <person name="Kallberg Y."/>
            <person name="Tangrot J."/>
            <person name="Rosling A."/>
        </authorList>
    </citation>
    <scope>NUCLEOTIDE SEQUENCE</scope>
    <source>
        <strain evidence="2">MA453B</strain>
    </source>
</reference>
<keyword evidence="3" id="KW-1185">Reference proteome</keyword>
<dbReference type="AlphaFoldDB" id="A0A9N9EPL0"/>